<feature type="compositionally biased region" description="Polar residues" evidence="1">
    <location>
        <begin position="128"/>
        <end position="141"/>
    </location>
</feature>
<feature type="region of interest" description="Disordered" evidence="1">
    <location>
        <begin position="1"/>
        <end position="62"/>
    </location>
</feature>
<feature type="compositionally biased region" description="Basic and acidic residues" evidence="1">
    <location>
        <begin position="1"/>
        <end position="16"/>
    </location>
</feature>
<comment type="caution">
    <text evidence="2">The sequence shown here is derived from an EMBL/GenBank/DDBJ whole genome shotgun (WGS) entry which is preliminary data.</text>
</comment>
<evidence type="ECO:0000313" key="2">
    <source>
        <dbReference type="EMBL" id="KAK0394927.1"/>
    </source>
</evidence>
<gene>
    <name evidence="2" type="ORF">QR680_001014</name>
</gene>
<name>A0AA39GWN8_9BILA</name>
<feature type="region of interest" description="Disordered" evidence="1">
    <location>
        <begin position="124"/>
        <end position="145"/>
    </location>
</feature>
<evidence type="ECO:0000256" key="1">
    <source>
        <dbReference type="SAM" id="MobiDB-lite"/>
    </source>
</evidence>
<dbReference type="AlphaFoldDB" id="A0AA39GWN8"/>
<feature type="compositionally biased region" description="Basic and acidic residues" evidence="1">
    <location>
        <begin position="540"/>
        <end position="550"/>
    </location>
</feature>
<feature type="compositionally biased region" description="Basic and acidic residues" evidence="1">
    <location>
        <begin position="466"/>
        <end position="479"/>
    </location>
</feature>
<feature type="region of interest" description="Disordered" evidence="1">
    <location>
        <begin position="274"/>
        <end position="315"/>
    </location>
</feature>
<dbReference type="Proteomes" id="UP001175271">
    <property type="component" value="Unassembled WGS sequence"/>
</dbReference>
<proteinExistence type="predicted"/>
<dbReference type="EMBL" id="JAUCMV010000005">
    <property type="protein sequence ID" value="KAK0394927.1"/>
    <property type="molecule type" value="Genomic_DNA"/>
</dbReference>
<feature type="compositionally biased region" description="Basic residues" evidence="1">
    <location>
        <begin position="515"/>
        <end position="524"/>
    </location>
</feature>
<feature type="compositionally biased region" description="Basic and acidic residues" evidence="1">
    <location>
        <begin position="504"/>
        <end position="514"/>
    </location>
</feature>
<feature type="compositionally biased region" description="Polar residues" evidence="1">
    <location>
        <begin position="588"/>
        <end position="597"/>
    </location>
</feature>
<accession>A0AA39GWN8</accession>
<organism evidence="2 3">
    <name type="scientific">Steinernema hermaphroditum</name>
    <dbReference type="NCBI Taxonomy" id="289476"/>
    <lineage>
        <taxon>Eukaryota</taxon>
        <taxon>Metazoa</taxon>
        <taxon>Ecdysozoa</taxon>
        <taxon>Nematoda</taxon>
        <taxon>Chromadorea</taxon>
        <taxon>Rhabditida</taxon>
        <taxon>Tylenchina</taxon>
        <taxon>Panagrolaimomorpha</taxon>
        <taxon>Strongyloidoidea</taxon>
        <taxon>Steinernematidae</taxon>
        <taxon>Steinernema</taxon>
    </lineage>
</organism>
<feature type="region of interest" description="Disordered" evidence="1">
    <location>
        <begin position="427"/>
        <end position="597"/>
    </location>
</feature>
<feature type="compositionally biased region" description="Polar residues" evidence="1">
    <location>
        <begin position="528"/>
        <end position="539"/>
    </location>
</feature>
<evidence type="ECO:0000313" key="3">
    <source>
        <dbReference type="Proteomes" id="UP001175271"/>
    </source>
</evidence>
<keyword evidence="3" id="KW-1185">Reference proteome</keyword>
<reference evidence="2" key="1">
    <citation type="submission" date="2023-06" db="EMBL/GenBank/DDBJ databases">
        <title>Genomic analysis of the entomopathogenic nematode Steinernema hermaphroditum.</title>
        <authorList>
            <person name="Schwarz E.M."/>
            <person name="Heppert J.K."/>
            <person name="Baniya A."/>
            <person name="Schwartz H.T."/>
            <person name="Tan C.-H."/>
            <person name="Antoshechkin I."/>
            <person name="Sternberg P.W."/>
            <person name="Goodrich-Blair H."/>
            <person name="Dillman A.R."/>
        </authorList>
    </citation>
    <scope>NUCLEOTIDE SEQUENCE</scope>
    <source>
        <strain evidence="2">PS9179</strain>
        <tissue evidence="2">Whole animal</tissue>
    </source>
</reference>
<protein>
    <submittedName>
        <fullName evidence="2">Uncharacterized protein</fullName>
    </submittedName>
</protein>
<feature type="compositionally biased region" description="Basic and acidic residues" evidence="1">
    <location>
        <begin position="446"/>
        <end position="456"/>
    </location>
</feature>
<sequence length="597" mass="64982">MMQRNEERRRGTDRQPWEGSARRRIRGNYERQESRFSGLPSSRSGERINSYPSGNPLNGRERHVSGTRRLMQGYRQSACRLPGAEGCGRTGETVNVESKYPERGGRAGNSFGSAWNQAVSLAPASQGAPLSSPQQPSQTVWSGPENEWGQQSFNVSNAPPSTNVVYHCFPVMSSQIYGASQHSHQQVFQNLPMNTASASFHTNDAYTPRFSGGLVYINGQAFGPAAFANAMPRHSMDISASWGSFADSTTPPTQYSIDGTAFTAEQSVNLDGALVPKEDDAQRDGNTGGDSGGLRKNASSSSRPDRNNKLSNPSTAPFHGFYFQTGGQWMHAPGIISGIQLNPSSFPPIMSPPTPGFSMPPPFGVPVPQPSGFQTSSHWGMPGFFGSSEWKQCCEAAHPSGAHAPPRKNTYDPNRIARLREEIEKALKDKNEENASDPGDQTVSSESKEVESKNAVEENGGSTLEEIVHKAPEGGKDSDETWLNAFDELSISSGEAENGQEAALPKEESLENKSPKKQRKKKKAITIQRISNAEPNNTKNDGKRKTREDDAVAEVLDALNLHEVQVPHTACGERPRSGKKGRNRGTKRQATNQPNEE</sequence>
<feature type="compositionally biased region" description="Basic residues" evidence="1">
    <location>
        <begin position="577"/>
        <end position="587"/>
    </location>
</feature>